<dbReference type="InterPro" id="IPR011611">
    <property type="entry name" value="PfkB_dom"/>
</dbReference>
<dbReference type="InParanoid" id="A0A1Y2AK91"/>
<dbReference type="InterPro" id="IPR029056">
    <property type="entry name" value="Ribokinase-like"/>
</dbReference>
<evidence type="ECO:0000259" key="1">
    <source>
        <dbReference type="Pfam" id="PF00294"/>
    </source>
</evidence>
<accession>A0A1Y2AK91</accession>
<evidence type="ECO:0000313" key="2">
    <source>
        <dbReference type="EMBL" id="ORY22988.1"/>
    </source>
</evidence>
<dbReference type="EMBL" id="MCFC01000085">
    <property type="protein sequence ID" value="ORY22988.1"/>
    <property type="molecule type" value="Genomic_DNA"/>
</dbReference>
<dbReference type="FunCoup" id="A0A1Y2AK91">
    <property type="interactions" value="1"/>
</dbReference>
<proteinExistence type="predicted"/>
<keyword evidence="2" id="KW-0808">Transferase</keyword>
<dbReference type="STRING" id="71784.A0A1Y2AK91"/>
<gene>
    <name evidence="2" type="ORF">BCR39DRAFT_562153</name>
</gene>
<comment type="caution">
    <text evidence="2">The sequence shown here is derived from an EMBL/GenBank/DDBJ whole genome shotgun (WGS) entry which is preliminary data.</text>
</comment>
<keyword evidence="2" id="KW-0418">Kinase</keyword>
<sequence>MSTRDGLGPPSEEFLRSKGRLATLGMFVIDHFSVTDSEGIPIPSDEEAIGGGGIFAMTAARLFLPPSSCSLLVDKGADFPPQFERQLREFGYDMVWFRPRSGPTTRAVNIYSGTRIGEGHQSFQYLSPQLHLFLRNLILPPSPFATQHLPEWIHVVCNCERARAIVDEMIYIRNGHLEEGLGKGWKGQMIWEPLGKACRAEELEEILHLAPSFAVFSPNLLELQTILSIKPTEPATLKDAEFAAHAFRDKLAGSGRDVPAIVVRAGELGSYTLSTTWTGWVPAFWGEDGQDKVVDVTGGGNGYLGGFMAGLLISDGNMRTASIYGSTAASFAIEQRGLPRLSNTPHGERWNDDDPWQRLYTMARRVDEAERNATT</sequence>
<organism evidence="2 3">
    <name type="scientific">Naematelia encephala</name>
    <dbReference type="NCBI Taxonomy" id="71784"/>
    <lineage>
        <taxon>Eukaryota</taxon>
        <taxon>Fungi</taxon>
        <taxon>Dikarya</taxon>
        <taxon>Basidiomycota</taxon>
        <taxon>Agaricomycotina</taxon>
        <taxon>Tremellomycetes</taxon>
        <taxon>Tremellales</taxon>
        <taxon>Naemateliaceae</taxon>
        <taxon>Naematelia</taxon>
    </lineage>
</organism>
<dbReference type="AlphaFoldDB" id="A0A1Y2AK91"/>
<dbReference type="PANTHER" id="PTHR47098:SF2">
    <property type="entry name" value="PROTEIN MAK32"/>
    <property type="match status" value="1"/>
</dbReference>
<dbReference type="Pfam" id="PF00294">
    <property type="entry name" value="PfkB"/>
    <property type="match status" value="1"/>
</dbReference>
<evidence type="ECO:0000313" key="3">
    <source>
        <dbReference type="Proteomes" id="UP000193986"/>
    </source>
</evidence>
<dbReference type="Proteomes" id="UP000193986">
    <property type="component" value="Unassembled WGS sequence"/>
</dbReference>
<dbReference type="Gene3D" id="3.40.1190.20">
    <property type="match status" value="1"/>
</dbReference>
<dbReference type="GO" id="GO:0016301">
    <property type="term" value="F:kinase activity"/>
    <property type="evidence" value="ECO:0007669"/>
    <property type="project" value="UniProtKB-KW"/>
</dbReference>
<protein>
    <submittedName>
        <fullName evidence="2">Ribokinase-like protein</fullName>
    </submittedName>
</protein>
<dbReference type="PANTHER" id="PTHR47098">
    <property type="entry name" value="PROTEIN MAK32"/>
    <property type="match status" value="1"/>
</dbReference>
<dbReference type="SUPFAM" id="SSF53613">
    <property type="entry name" value="Ribokinase-like"/>
    <property type="match status" value="1"/>
</dbReference>
<feature type="domain" description="Carbohydrate kinase PfkB" evidence="1">
    <location>
        <begin position="203"/>
        <end position="338"/>
    </location>
</feature>
<dbReference type="OrthoDB" id="497927at2759"/>
<keyword evidence="3" id="KW-1185">Reference proteome</keyword>
<name>A0A1Y2AK91_9TREE</name>
<reference evidence="2 3" key="1">
    <citation type="submission" date="2016-07" db="EMBL/GenBank/DDBJ databases">
        <title>Pervasive Adenine N6-methylation of Active Genes in Fungi.</title>
        <authorList>
            <consortium name="DOE Joint Genome Institute"/>
            <person name="Mondo S.J."/>
            <person name="Dannebaum R.O."/>
            <person name="Kuo R.C."/>
            <person name="Labutti K."/>
            <person name="Haridas S."/>
            <person name="Kuo A."/>
            <person name="Salamov A."/>
            <person name="Ahrendt S.R."/>
            <person name="Lipzen A."/>
            <person name="Sullivan W."/>
            <person name="Andreopoulos W.B."/>
            <person name="Clum A."/>
            <person name="Lindquist E."/>
            <person name="Daum C."/>
            <person name="Ramamoorthy G.K."/>
            <person name="Gryganskyi A."/>
            <person name="Culley D."/>
            <person name="Magnuson J.K."/>
            <person name="James T.Y."/>
            <person name="O'Malley M.A."/>
            <person name="Stajich J.E."/>
            <person name="Spatafora J.W."/>
            <person name="Visel A."/>
            <person name="Grigoriev I.V."/>
        </authorList>
    </citation>
    <scope>NUCLEOTIDE SEQUENCE [LARGE SCALE GENOMIC DNA]</scope>
    <source>
        <strain evidence="2 3">68-887.2</strain>
    </source>
</reference>